<gene>
    <name evidence="1" type="ORF">DUNSADRAFT_6131</name>
</gene>
<evidence type="ECO:0008006" key="3">
    <source>
        <dbReference type="Google" id="ProtNLM"/>
    </source>
</evidence>
<name>A0ABQ7GNY1_DUNSA</name>
<protein>
    <recommendedName>
        <fullName evidence="3">Encoded protein</fullName>
    </recommendedName>
</protein>
<evidence type="ECO:0000313" key="1">
    <source>
        <dbReference type="EMBL" id="KAF5836301.1"/>
    </source>
</evidence>
<evidence type="ECO:0000313" key="2">
    <source>
        <dbReference type="Proteomes" id="UP000815325"/>
    </source>
</evidence>
<dbReference type="Proteomes" id="UP000815325">
    <property type="component" value="Unassembled WGS sequence"/>
</dbReference>
<sequence length="175" mass="19773">MQVFNIDRIKQCKQAHLVTTHLHAPCATTHNFSSNPRTQVQQIPKHASNFTFPFALNDIDICCLTFHSFQSQTLKPNSLLPFHPGKMGKKNSRIRVLPPNRKNPLESRAAQKKKLRAAIPLNTSYFLTHWQERKTTTGEVQHKLLPPLLSACVGRVCAIPVEAKKVLQSFMTVIA</sequence>
<keyword evidence="2" id="KW-1185">Reference proteome</keyword>
<reference evidence="1" key="1">
    <citation type="submission" date="2017-08" db="EMBL/GenBank/DDBJ databases">
        <authorList>
            <person name="Polle J.E."/>
            <person name="Barry K."/>
            <person name="Cushman J."/>
            <person name="Schmutz J."/>
            <person name="Tran D."/>
            <person name="Hathwaick L.T."/>
            <person name="Yim W.C."/>
            <person name="Jenkins J."/>
            <person name="Mckie-Krisberg Z.M."/>
            <person name="Prochnik S."/>
            <person name="Lindquist E."/>
            <person name="Dockter R.B."/>
            <person name="Adam C."/>
            <person name="Molina H."/>
            <person name="Bunkerborg J."/>
            <person name="Jin E."/>
            <person name="Buchheim M."/>
            <person name="Magnuson J."/>
        </authorList>
    </citation>
    <scope>NUCLEOTIDE SEQUENCE</scope>
    <source>
        <strain evidence="1">CCAP 19/18</strain>
    </source>
</reference>
<comment type="caution">
    <text evidence="1">The sequence shown here is derived from an EMBL/GenBank/DDBJ whole genome shotgun (WGS) entry which is preliminary data.</text>
</comment>
<organism evidence="1 2">
    <name type="scientific">Dunaliella salina</name>
    <name type="common">Green alga</name>
    <name type="synonym">Protococcus salinus</name>
    <dbReference type="NCBI Taxonomy" id="3046"/>
    <lineage>
        <taxon>Eukaryota</taxon>
        <taxon>Viridiplantae</taxon>
        <taxon>Chlorophyta</taxon>
        <taxon>core chlorophytes</taxon>
        <taxon>Chlorophyceae</taxon>
        <taxon>CS clade</taxon>
        <taxon>Chlamydomonadales</taxon>
        <taxon>Dunaliellaceae</taxon>
        <taxon>Dunaliella</taxon>
    </lineage>
</organism>
<proteinExistence type="predicted"/>
<accession>A0ABQ7GNY1</accession>
<dbReference type="EMBL" id="MU069665">
    <property type="protein sequence ID" value="KAF5836301.1"/>
    <property type="molecule type" value="Genomic_DNA"/>
</dbReference>